<keyword evidence="1" id="KW-0479">Metal-binding</keyword>
<dbReference type="InterPro" id="IPR001303">
    <property type="entry name" value="Aldolase_II/adducin_N"/>
</dbReference>
<dbReference type="Pfam" id="PF00596">
    <property type="entry name" value="Aldolase_II"/>
    <property type="match status" value="1"/>
</dbReference>
<gene>
    <name evidence="4" type="ORF">DESHY_40038</name>
</gene>
<dbReference type="GO" id="GO:0005829">
    <property type="term" value="C:cytosol"/>
    <property type="evidence" value="ECO:0007669"/>
    <property type="project" value="TreeGrafter"/>
</dbReference>
<dbReference type="Proteomes" id="UP000009315">
    <property type="component" value="Unassembled WGS sequence"/>
</dbReference>
<evidence type="ECO:0000313" key="5">
    <source>
        <dbReference type="Proteomes" id="UP000009315"/>
    </source>
</evidence>
<sequence length="227" mass="24294">MPPDEEFQMQQAIEAAKQKIIELGKKMLQAGLVAGTWGNISALVREAGLVVITPSGMDYTCLQATDMVVLDLQGRPVEGQRRPSSEAPLHLAIYQARPDVGGIVHTHSEVATAFAVVRQPIPPVVEDAAMLVGGAVEVARYALPGTPELARQVVEALAQRSAVLMANHGLVGVGRSVEEAFTVCQVVEKCAKIYAWACTIGQPAVLPEQDVLMLSRLYRSAYGQPAK</sequence>
<dbReference type="InterPro" id="IPR036409">
    <property type="entry name" value="Aldolase_II/adducin_N_sf"/>
</dbReference>
<dbReference type="GO" id="GO:0019323">
    <property type="term" value="P:pentose catabolic process"/>
    <property type="evidence" value="ECO:0007669"/>
    <property type="project" value="TreeGrafter"/>
</dbReference>
<evidence type="ECO:0000256" key="1">
    <source>
        <dbReference type="ARBA" id="ARBA00022723"/>
    </source>
</evidence>
<evidence type="ECO:0000259" key="3">
    <source>
        <dbReference type="SMART" id="SM01007"/>
    </source>
</evidence>
<comment type="caution">
    <text evidence="4">The sequence shown here is derived from an EMBL/GenBank/DDBJ whole genome shotgun (WGS) entry which is preliminary data.</text>
</comment>
<accession>K8EA68</accession>
<dbReference type="EMBL" id="CAOS01000011">
    <property type="protein sequence ID" value="CCO08488.1"/>
    <property type="molecule type" value="Genomic_DNA"/>
</dbReference>
<dbReference type="eggNOG" id="COG0235">
    <property type="taxonomic scope" value="Bacteria"/>
</dbReference>
<dbReference type="GO" id="GO:0016832">
    <property type="term" value="F:aldehyde-lyase activity"/>
    <property type="evidence" value="ECO:0007669"/>
    <property type="project" value="TreeGrafter"/>
</dbReference>
<organism evidence="4 5">
    <name type="scientific">Desulforamulus hydrothermalis Lam5 = DSM 18033</name>
    <dbReference type="NCBI Taxonomy" id="1121428"/>
    <lineage>
        <taxon>Bacteria</taxon>
        <taxon>Bacillati</taxon>
        <taxon>Bacillota</taxon>
        <taxon>Clostridia</taxon>
        <taxon>Eubacteriales</taxon>
        <taxon>Peptococcaceae</taxon>
        <taxon>Desulforamulus</taxon>
    </lineage>
</organism>
<feature type="domain" description="Class II aldolase/adducin N-terminal" evidence="3">
    <location>
        <begin position="18"/>
        <end position="195"/>
    </location>
</feature>
<protein>
    <submittedName>
        <fullName evidence="4">Class II aldolase/adducin family protein</fullName>
    </submittedName>
</protein>
<keyword evidence="2" id="KW-0456">Lyase</keyword>
<dbReference type="AlphaFoldDB" id="K8EA68"/>
<dbReference type="InterPro" id="IPR050197">
    <property type="entry name" value="Aldolase_class_II_sugar_metab"/>
</dbReference>
<dbReference type="PANTHER" id="PTHR22789">
    <property type="entry name" value="FUCULOSE PHOSPHATE ALDOLASE"/>
    <property type="match status" value="1"/>
</dbReference>
<dbReference type="GO" id="GO:0046872">
    <property type="term" value="F:metal ion binding"/>
    <property type="evidence" value="ECO:0007669"/>
    <property type="project" value="UniProtKB-KW"/>
</dbReference>
<dbReference type="SMART" id="SM01007">
    <property type="entry name" value="Aldolase_II"/>
    <property type="match status" value="1"/>
</dbReference>
<dbReference type="STRING" id="1121428.DESHY_40038"/>
<keyword evidence="5" id="KW-1185">Reference proteome</keyword>
<dbReference type="Gene3D" id="3.40.225.10">
    <property type="entry name" value="Class II aldolase/adducin N-terminal domain"/>
    <property type="match status" value="1"/>
</dbReference>
<dbReference type="SUPFAM" id="SSF53639">
    <property type="entry name" value="AraD/HMP-PK domain-like"/>
    <property type="match status" value="1"/>
</dbReference>
<reference evidence="4 5" key="1">
    <citation type="journal article" date="2013" name="Genome Announc.">
        <title>Genome Sequence of the Sulfate-Reducing Bacterium Desulfotomaculum hydrothermale Lam5(T).</title>
        <authorList>
            <person name="Amin O."/>
            <person name="Fardeau M.L."/>
            <person name="Valette O."/>
            <person name="Hirschler-Rea A."/>
            <person name="Barbe V."/>
            <person name="Medigue C."/>
            <person name="Vacherie B."/>
            <person name="Ollivier B."/>
            <person name="Bertin P.N."/>
            <person name="Dolla A."/>
        </authorList>
    </citation>
    <scope>NUCLEOTIDE SEQUENCE [LARGE SCALE GENOMIC DNA]</scope>
    <source>
        <strain evidence="5">Lam5 / DSM 18033</strain>
    </source>
</reference>
<dbReference type="PANTHER" id="PTHR22789:SF0">
    <property type="entry name" value="3-OXO-TETRONATE 4-PHOSPHATE DECARBOXYLASE-RELATED"/>
    <property type="match status" value="1"/>
</dbReference>
<proteinExistence type="predicted"/>
<evidence type="ECO:0000256" key="2">
    <source>
        <dbReference type="ARBA" id="ARBA00023239"/>
    </source>
</evidence>
<name>K8EA68_9FIRM</name>
<evidence type="ECO:0000313" key="4">
    <source>
        <dbReference type="EMBL" id="CCO08488.1"/>
    </source>
</evidence>